<sequence length="226" mass="25247">MRVIEAVFPNKFAIPPNSYNLSNLEQGYDDSQTQIVRTISIEEEAPLHDLTVLIATVVAALQEQGSLIDANLFVRLLLNRMNERGMATNVVSLNAAHAESAKSVPLTMTKPNIREREISELVSRYGPITLQPELTLSPNVGPSSKMNTHKDINNYCNSLIKQRGEKTESMVDESLQKPISCSRTPCIFFNKPKGCRKGFSCHFLHDISGKKRFGKTSADRDSKRLK</sequence>
<name>A0A3Q7E883_SOLLC</name>
<reference evidence="4" key="2">
    <citation type="submission" date="2019-01" db="UniProtKB">
        <authorList>
            <consortium name="EnsemblPlants"/>
        </authorList>
    </citation>
    <scope>IDENTIFICATION</scope>
    <source>
        <strain evidence="4">cv. Heinz 1706</strain>
    </source>
</reference>
<dbReference type="GO" id="GO:0003677">
    <property type="term" value="F:DNA binding"/>
    <property type="evidence" value="ECO:0007669"/>
    <property type="project" value="UniProtKB-KW"/>
</dbReference>
<evidence type="ECO:0000313" key="5">
    <source>
        <dbReference type="Proteomes" id="UP000004994"/>
    </source>
</evidence>
<dbReference type="InParanoid" id="A0A3Q7E883"/>
<dbReference type="PROSITE" id="PS50103">
    <property type="entry name" value="ZF_C3H1"/>
    <property type="match status" value="1"/>
</dbReference>
<proteinExistence type="predicted"/>
<dbReference type="Gramene" id="Solyc00g007450.1.1">
    <property type="protein sequence ID" value="Solyc00g007450.1.1"/>
    <property type="gene ID" value="Solyc00g007450.1"/>
</dbReference>
<accession>A0A3Q7E883</accession>
<evidence type="ECO:0000256" key="1">
    <source>
        <dbReference type="ARBA" id="ARBA00023125"/>
    </source>
</evidence>
<dbReference type="PaxDb" id="4081-Solyc00g007450.1.1"/>
<keyword evidence="1" id="KW-0238">DNA-binding</keyword>
<dbReference type="PANTHER" id="PTHR33400">
    <property type="entry name" value="ZINC FINGER CCCH DOMAIN-CONTAINING PROTEIN 6-RELATED"/>
    <property type="match status" value="1"/>
</dbReference>
<evidence type="ECO:0000256" key="2">
    <source>
        <dbReference type="PROSITE-ProRule" id="PRU00723"/>
    </source>
</evidence>
<feature type="zinc finger region" description="C3H1-type" evidence="2">
    <location>
        <begin position="180"/>
        <end position="208"/>
    </location>
</feature>
<keyword evidence="2" id="KW-0863">Zinc-finger</keyword>
<keyword evidence="2" id="KW-0862">Zinc</keyword>
<protein>
    <recommendedName>
        <fullName evidence="3">C3H1-type domain-containing protein</fullName>
    </recommendedName>
</protein>
<keyword evidence="2" id="KW-0479">Metal-binding</keyword>
<evidence type="ECO:0000313" key="4">
    <source>
        <dbReference type="EnsemblPlants" id="Solyc00g007450.1.1"/>
    </source>
</evidence>
<dbReference type="AlphaFoldDB" id="A0A3Q7E883"/>
<dbReference type="InterPro" id="IPR000571">
    <property type="entry name" value="Znf_CCCH"/>
</dbReference>
<dbReference type="PANTHER" id="PTHR33400:SF11">
    <property type="entry name" value="C3H1-TYPE DOMAIN-CONTAINING PROTEIN"/>
    <property type="match status" value="1"/>
</dbReference>
<feature type="domain" description="C3H1-type" evidence="3">
    <location>
        <begin position="180"/>
        <end position="208"/>
    </location>
</feature>
<evidence type="ECO:0000259" key="3">
    <source>
        <dbReference type="PROSITE" id="PS50103"/>
    </source>
</evidence>
<organism evidence="4">
    <name type="scientific">Solanum lycopersicum</name>
    <name type="common">Tomato</name>
    <name type="synonym">Lycopersicon esculentum</name>
    <dbReference type="NCBI Taxonomy" id="4081"/>
    <lineage>
        <taxon>Eukaryota</taxon>
        <taxon>Viridiplantae</taxon>
        <taxon>Streptophyta</taxon>
        <taxon>Embryophyta</taxon>
        <taxon>Tracheophyta</taxon>
        <taxon>Spermatophyta</taxon>
        <taxon>Magnoliopsida</taxon>
        <taxon>eudicotyledons</taxon>
        <taxon>Gunneridae</taxon>
        <taxon>Pentapetalae</taxon>
        <taxon>asterids</taxon>
        <taxon>lamiids</taxon>
        <taxon>Solanales</taxon>
        <taxon>Solanaceae</taxon>
        <taxon>Solanoideae</taxon>
        <taxon>Solaneae</taxon>
        <taxon>Solanum</taxon>
        <taxon>Solanum subgen. Lycopersicon</taxon>
    </lineage>
</organism>
<dbReference type="GO" id="GO:0008270">
    <property type="term" value="F:zinc ion binding"/>
    <property type="evidence" value="ECO:0007669"/>
    <property type="project" value="UniProtKB-KW"/>
</dbReference>
<reference evidence="4" key="1">
    <citation type="journal article" date="2012" name="Nature">
        <title>The tomato genome sequence provides insights into fleshy fruit evolution.</title>
        <authorList>
            <consortium name="Tomato Genome Consortium"/>
        </authorList>
    </citation>
    <scope>NUCLEOTIDE SEQUENCE [LARGE SCALE GENOMIC DNA]</scope>
    <source>
        <strain evidence="4">cv. Heinz 1706</strain>
    </source>
</reference>
<keyword evidence="5" id="KW-1185">Reference proteome</keyword>
<dbReference type="EnsemblPlants" id="Solyc00g007450.1.1">
    <property type="protein sequence ID" value="Solyc00g007450.1.1"/>
    <property type="gene ID" value="Solyc00g007450.1"/>
</dbReference>
<dbReference type="Proteomes" id="UP000004994">
    <property type="component" value="Chromosome 2"/>
</dbReference>